<dbReference type="EMBL" id="CZCU02000099">
    <property type="protein sequence ID" value="VXD13644.1"/>
    <property type="molecule type" value="Genomic_DNA"/>
</dbReference>
<dbReference type="GO" id="GO:0008757">
    <property type="term" value="F:S-adenosylmethionine-dependent methyltransferase activity"/>
    <property type="evidence" value="ECO:0007669"/>
    <property type="project" value="InterPro"/>
</dbReference>
<dbReference type="AlphaFoldDB" id="A0A7Z9BLX8"/>
<reference evidence="2" key="1">
    <citation type="submission" date="2019-10" db="EMBL/GenBank/DDBJ databases">
        <authorList>
            <consortium name="Genoscope - CEA"/>
            <person name="William W."/>
        </authorList>
    </citation>
    <scope>NUCLEOTIDE SEQUENCE [LARGE SCALE GENOMIC DNA]</scope>
    <source>
        <strain evidence="2">BBR_PRJEB10992</strain>
    </source>
</reference>
<protein>
    <submittedName>
        <fullName evidence="2">Methyltransferase, UbiE/COQ5 family</fullName>
    </submittedName>
</protein>
<sequence>MKFSNLSQIQKRLFAWGMSKANAADGSAIELINCPDYSTLAELKQGLLGSLEGKVLEIGPGAGSNLSYYPKDIDWIGVEPNLFMHQYLEQEADSQGLKKIRLSPGSAEKLPVENNSIDSVVSTHVLCSVSNIDHSLQEIKRILKPGGSFIFLEHVAAKCCTWTRRTQDSIEPLWKVLFDNCHPNRNTWNALENAGFESVNYQQFSLSIPIVSPHIAGVAKKAKTLD</sequence>
<dbReference type="Proteomes" id="UP000184550">
    <property type="component" value="Unassembled WGS sequence"/>
</dbReference>
<organism evidence="2 3">
    <name type="scientific">Planktothrix serta PCC 8927</name>
    <dbReference type="NCBI Taxonomy" id="671068"/>
    <lineage>
        <taxon>Bacteria</taxon>
        <taxon>Bacillati</taxon>
        <taxon>Cyanobacteriota</taxon>
        <taxon>Cyanophyceae</taxon>
        <taxon>Oscillatoriophycideae</taxon>
        <taxon>Oscillatoriales</taxon>
        <taxon>Microcoleaceae</taxon>
        <taxon>Planktothrix</taxon>
    </lineage>
</organism>
<proteinExistence type="predicted"/>
<dbReference type="Gene3D" id="3.40.50.150">
    <property type="entry name" value="Vaccinia Virus protein VP39"/>
    <property type="match status" value="1"/>
</dbReference>
<dbReference type="SUPFAM" id="SSF53335">
    <property type="entry name" value="S-adenosyl-L-methionine-dependent methyltransferases"/>
    <property type="match status" value="1"/>
</dbReference>
<comment type="caution">
    <text evidence="2">The sequence shown here is derived from an EMBL/GenBank/DDBJ whole genome shotgun (WGS) entry which is preliminary data.</text>
</comment>
<dbReference type="InterPro" id="IPR029063">
    <property type="entry name" value="SAM-dependent_MTases_sf"/>
</dbReference>
<feature type="domain" description="Methyltransferase type 11" evidence="1">
    <location>
        <begin position="56"/>
        <end position="151"/>
    </location>
</feature>
<name>A0A7Z9BLX8_9CYAN</name>
<dbReference type="InterPro" id="IPR013216">
    <property type="entry name" value="Methyltransf_11"/>
</dbReference>
<keyword evidence="3" id="KW-1185">Reference proteome</keyword>
<dbReference type="Pfam" id="PF08241">
    <property type="entry name" value="Methyltransf_11"/>
    <property type="match status" value="1"/>
</dbReference>
<keyword evidence="2" id="KW-0808">Transferase</keyword>
<dbReference type="OrthoDB" id="9772751at2"/>
<evidence type="ECO:0000313" key="2">
    <source>
        <dbReference type="EMBL" id="VXD13644.1"/>
    </source>
</evidence>
<gene>
    <name evidence="2" type="ORF">PL8927_270075</name>
</gene>
<accession>A0A7Z9BLX8</accession>
<dbReference type="PANTHER" id="PTHR45036">
    <property type="entry name" value="METHYLTRANSFERASE LIKE 7B"/>
    <property type="match status" value="1"/>
</dbReference>
<dbReference type="GO" id="GO:0032259">
    <property type="term" value="P:methylation"/>
    <property type="evidence" value="ECO:0007669"/>
    <property type="project" value="UniProtKB-KW"/>
</dbReference>
<dbReference type="RefSeq" id="WP_083618399.1">
    <property type="nucleotide sequence ID" value="NZ_LR734844.1"/>
</dbReference>
<dbReference type="CDD" id="cd02440">
    <property type="entry name" value="AdoMet_MTases"/>
    <property type="match status" value="1"/>
</dbReference>
<evidence type="ECO:0000259" key="1">
    <source>
        <dbReference type="Pfam" id="PF08241"/>
    </source>
</evidence>
<dbReference type="InterPro" id="IPR052356">
    <property type="entry name" value="Thiol_S-MT"/>
</dbReference>
<evidence type="ECO:0000313" key="3">
    <source>
        <dbReference type="Proteomes" id="UP000184550"/>
    </source>
</evidence>
<keyword evidence="2" id="KW-0489">Methyltransferase</keyword>
<dbReference type="PANTHER" id="PTHR45036:SF1">
    <property type="entry name" value="METHYLTRANSFERASE LIKE 7A"/>
    <property type="match status" value="1"/>
</dbReference>